<comment type="caution">
    <text evidence="2">The sequence shown here is derived from an EMBL/GenBank/DDBJ whole genome shotgun (WGS) entry which is preliminary data.</text>
</comment>
<reference evidence="2 3" key="1">
    <citation type="submission" date="2015-09" db="EMBL/GenBank/DDBJ databases">
        <title>Draft genome of a European isolate of the apple canker pathogen Neonectria ditissima.</title>
        <authorList>
            <person name="Gomez-Cortecero A."/>
            <person name="Harrison R.J."/>
            <person name="Armitage A.D."/>
        </authorList>
    </citation>
    <scope>NUCLEOTIDE SEQUENCE [LARGE SCALE GENOMIC DNA]</scope>
    <source>
        <strain evidence="2 3">R09/05</strain>
    </source>
</reference>
<dbReference type="Pfam" id="PF12697">
    <property type="entry name" value="Abhydrolase_6"/>
    <property type="match status" value="1"/>
</dbReference>
<dbReference type="EMBL" id="LKCW01000040">
    <property type="protein sequence ID" value="KPM42940.1"/>
    <property type="molecule type" value="Genomic_DNA"/>
</dbReference>
<gene>
    <name evidence="2" type="ORF">AK830_g3636</name>
</gene>
<evidence type="ECO:0000313" key="2">
    <source>
        <dbReference type="EMBL" id="KPM42940.1"/>
    </source>
</evidence>
<name>A0A0N8H7W9_9HYPO</name>
<proteinExistence type="predicted"/>
<sequence length="384" mass="41615">MASEPSPAEAAAARYVADARFHKTFTLPATAEHDALTVSYADAGLAPDLGGSNASPPTVLFMPGMFASRYLAVGIHAIAETLGVRVVVVDRPGMGKSTDVPLHQRVPVWIELVPQLLDHLGIKHVSLASHSAGTIYLMNTLYHHRALLRPDKPFVAFLSPWTDPSHSQVLAMKMLQYIPVSAFSVWNLIPKFFVSTAGPVLASSGAAVTKFSNALSSGSQDTSELEQNRQTVTLRYGLSREEQMAIEALVFKEMFEENTAGANSEALQCLRKGKDWSWGKCEDCGVFVRELVNLERSRRGAGESADGIAKLKVSTYFAESDALSGKQGQAYIEQCWKGTDDDGFVDVLDFETQTVFGADHDSTMRAVAVLEKVFVDAGGVMPID</sequence>
<dbReference type="PANTHER" id="PTHR43433">
    <property type="entry name" value="HYDROLASE, ALPHA/BETA FOLD FAMILY PROTEIN"/>
    <property type="match status" value="1"/>
</dbReference>
<evidence type="ECO:0000313" key="3">
    <source>
        <dbReference type="Proteomes" id="UP000050424"/>
    </source>
</evidence>
<keyword evidence="3" id="KW-1185">Reference proteome</keyword>
<dbReference type="Gene3D" id="3.40.50.1820">
    <property type="entry name" value="alpha/beta hydrolase"/>
    <property type="match status" value="1"/>
</dbReference>
<dbReference type="InterPro" id="IPR050471">
    <property type="entry name" value="AB_hydrolase"/>
</dbReference>
<dbReference type="AlphaFoldDB" id="A0A0N8H7W9"/>
<dbReference type="STRING" id="78410.A0A0N8H7W9"/>
<organism evidence="2 3">
    <name type="scientific">Neonectria ditissima</name>
    <dbReference type="NCBI Taxonomy" id="78410"/>
    <lineage>
        <taxon>Eukaryota</taxon>
        <taxon>Fungi</taxon>
        <taxon>Dikarya</taxon>
        <taxon>Ascomycota</taxon>
        <taxon>Pezizomycotina</taxon>
        <taxon>Sordariomycetes</taxon>
        <taxon>Hypocreomycetidae</taxon>
        <taxon>Hypocreales</taxon>
        <taxon>Nectriaceae</taxon>
        <taxon>Neonectria</taxon>
    </lineage>
</organism>
<dbReference type="OrthoDB" id="294702at2759"/>
<dbReference type="PANTHER" id="PTHR43433:SF10">
    <property type="entry name" value="AB HYDROLASE-1 DOMAIN-CONTAINING PROTEIN"/>
    <property type="match status" value="1"/>
</dbReference>
<evidence type="ECO:0000259" key="1">
    <source>
        <dbReference type="Pfam" id="PF12697"/>
    </source>
</evidence>
<dbReference type="InterPro" id="IPR029058">
    <property type="entry name" value="AB_hydrolase_fold"/>
</dbReference>
<feature type="domain" description="AB hydrolase-1" evidence="1">
    <location>
        <begin position="59"/>
        <end position="187"/>
    </location>
</feature>
<protein>
    <recommendedName>
        <fullName evidence="1">AB hydrolase-1 domain-containing protein</fullName>
    </recommendedName>
</protein>
<dbReference type="Proteomes" id="UP000050424">
    <property type="component" value="Unassembled WGS sequence"/>
</dbReference>
<accession>A0A0N8H7W9</accession>
<dbReference type="InterPro" id="IPR000073">
    <property type="entry name" value="AB_hydrolase_1"/>
</dbReference>
<dbReference type="SUPFAM" id="SSF53474">
    <property type="entry name" value="alpha/beta-Hydrolases"/>
    <property type="match status" value="1"/>
</dbReference>